<gene>
    <name evidence="2" type="ORF">CAEBREN_02604</name>
</gene>
<dbReference type="HOGENOM" id="CLU_1994635_0_0_1"/>
<dbReference type="InParanoid" id="G0NFA2"/>
<proteinExistence type="predicted"/>
<name>G0NFA2_CAEBE</name>
<keyword evidence="3" id="KW-1185">Reference proteome</keyword>
<reference evidence="3" key="1">
    <citation type="submission" date="2011-07" db="EMBL/GenBank/DDBJ databases">
        <authorList>
            <consortium name="Caenorhabditis brenneri Sequencing and Analysis Consortium"/>
            <person name="Wilson R.K."/>
        </authorList>
    </citation>
    <scope>NUCLEOTIDE SEQUENCE [LARGE SCALE GENOMIC DNA]</scope>
    <source>
        <strain evidence="3">PB2801</strain>
    </source>
</reference>
<feature type="compositionally biased region" description="Acidic residues" evidence="1">
    <location>
        <begin position="72"/>
        <end position="96"/>
    </location>
</feature>
<feature type="region of interest" description="Disordered" evidence="1">
    <location>
        <begin position="65"/>
        <end position="97"/>
    </location>
</feature>
<organism evidence="3">
    <name type="scientific">Caenorhabditis brenneri</name>
    <name type="common">Nematode worm</name>
    <dbReference type="NCBI Taxonomy" id="135651"/>
    <lineage>
        <taxon>Eukaryota</taxon>
        <taxon>Metazoa</taxon>
        <taxon>Ecdysozoa</taxon>
        <taxon>Nematoda</taxon>
        <taxon>Chromadorea</taxon>
        <taxon>Rhabditida</taxon>
        <taxon>Rhabditina</taxon>
        <taxon>Rhabditomorpha</taxon>
        <taxon>Rhabditoidea</taxon>
        <taxon>Rhabditidae</taxon>
        <taxon>Peloderinae</taxon>
        <taxon>Caenorhabditis</taxon>
    </lineage>
</organism>
<feature type="compositionally biased region" description="Basic and acidic residues" evidence="1">
    <location>
        <begin position="9"/>
        <end position="25"/>
    </location>
</feature>
<protein>
    <submittedName>
        <fullName evidence="2">Uncharacterized protein</fullName>
    </submittedName>
</protein>
<dbReference type="EMBL" id="GL379875">
    <property type="protein sequence ID" value="EGT59216.1"/>
    <property type="molecule type" value="Genomic_DNA"/>
</dbReference>
<feature type="region of interest" description="Disordered" evidence="1">
    <location>
        <begin position="1"/>
        <end position="48"/>
    </location>
</feature>
<evidence type="ECO:0000313" key="3">
    <source>
        <dbReference type="Proteomes" id="UP000008068"/>
    </source>
</evidence>
<dbReference type="AlphaFoldDB" id="G0NFA2"/>
<accession>G0NFA2</accession>
<evidence type="ECO:0000256" key="1">
    <source>
        <dbReference type="SAM" id="MobiDB-lite"/>
    </source>
</evidence>
<sequence length="125" mass="13877">MSTRKKTSVKYEKLTENKVSDHESDGSDGEDDNVPEKTSGYDGDDESAVLEQANRQQFGHIYFNSADFSSDSSDESADEIDVEGSSDDSIGDGMDDDQFKAQWDHVEAEETKAVMDEEEMEESDA</sequence>
<evidence type="ECO:0000313" key="2">
    <source>
        <dbReference type="EMBL" id="EGT59216.1"/>
    </source>
</evidence>
<dbReference type="Proteomes" id="UP000008068">
    <property type="component" value="Unassembled WGS sequence"/>
</dbReference>